<dbReference type="SUPFAM" id="SSF46689">
    <property type="entry name" value="Homeodomain-like"/>
    <property type="match status" value="1"/>
</dbReference>
<dbReference type="PANTHER" id="PTHR47506">
    <property type="entry name" value="TRANSCRIPTIONAL REGULATORY PROTEIN"/>
    <property type="match status" value="1"/>
</dbReference>
<dbReference type="SUPFAM" id="SSF48498">
    <property type="entry name" value="Tetracyclin repressor-like, C-terminal domain"/>
    <property type="match status" value="1"/>
</dbReference>
<keyword evidence="3" id="KW-0804">Transcription</keyword>
<dbReference type="Pfam" id="PF16925">
    <property type="entry name" value="TetR_C_13"/>
    <property type="match status" value="1"/>
</dbReference>
<dbReference type="EMBL" id="RYFG02000110">
    <property type="protein sequence ID" value="TRW91997.1"/>
    <property type="molecule type" value="Genomic_DNA"/>
</dbReference>
<feature type="domain" description="HTH tetR-type" evidence="5">
    <location>
        <begin position="8"/>
        <end position="68"/>
    </location>
</feature>
<comment type="caution">
    <text evidence="6">The sequence shown here is derived from an EMBL/GenBank/DDBJ whole genome shotgun (WGS) entry which is preliminary data.</text>
</comment>
<dbReference type="InterPro" id="IPR036271">
    <property type="entry name" value="Tet_transcr_reg_TetR-rel_C_sf"/>
</dbReference>
<keyword evidence="1" id="KW-0805">Transcription regulation</keyword>
<accession>A0ABY3C7F6</accession>
<evidence type="ECO:0000256" key="3">
    <source>
        <dbReference type="ARBA" id="ARBA00023163"/>
    </source>
</evidence>
<keyword evidence="7" id="KW-1185">Reference proteome</keyword>
<organism evidence="6 7">
    <name type="scientific">Candidatus Methylobacter oryzae</name>
    <dbReference type="NCBI Taxonomy" id="2497749"/>
    <lineage>
        <taxon>Bacteria</taxon>
        <taxon>Pseudomonadati</taxon>
        <taxon>Pseudomonadota</taxon>
        <taxon>Gammaproteobacteria</taxon>
        <taxon>Methylococcales</taxon>
        <taxon>Methylococcaceae</taxon>
        <taxon>Methylobacter</taxon>
    </lineage>
</organism>
<evidence type="ECO:0000313" key="6">
    <source>
        <dbReference type="EMBL" id="TRW91997.1"/>
    </source>
</evidence>
<dbReference type="PANTHER" id="PTHR47506:SF6">
    <property type="entry name" value="HTH-TYPE TRANSCRIPTIONAL REPRESSOR NEMR"/>
    <property type="match status" value="1"/>
</dbReference>
<keyword evidence="2 4" id="KW-0238">DNA-binding</keyword>
<proteinExistence type="predicted"/>
<sequence length="198" mass="22196">MSEITKKQINRENLLNQGVTLLMEQGYHGTGLKEILDAVQIPKGSFYNYFGSKEHFGAEVIQHYIEPFIKQLTGHLQQSEDDALGALQRYFNEGIADLEKANFKGGCLLGNLMGEIGDTSDICQKSLQDALNRYRDLMQSGLEKAQQQGTIRTDKTAEEMADLLVNTWQGALLRMKIEKSSAPLKQCCQDLLGDFFKA</sequence>
<evidence type="ECO:0000256" key="1">
    <source>
        <dbReference type="ARBA" id="ARBA00023015"/>
    </source>
</evidence>
<dbReference type="Gene3D" id="1.10.357.10">
    <property type="entry name" value="Tetracycline Repressor, domain 2"/>
    <property type="match status" value="1"/>
</dbReference>
<evidence type="ECO:0000313" key="7">
    <source>
        <dbReference type="Proteomes" id="UP000733744"/>
    </source>
</evidence>
<dbReference type="Proteomes" id="UP000733744">
    <property type="component" value="Unassembled WGS sequence"/>
</dbReference>
<evidence type="ECO:0000256" key="2">
    <source>
        <dbReference type="ARBA" id="ARBA00023125"/>
    </source>
</evidence>
<feature type="DNA-binding region" description="H-T-H motif" evidence="4">
    <location>
        <begin position="31"/>
        <end position="50"/>
    </location>
</feature>
<name>A0ABY3C7F6_9GAMM</name>
<protein>
    <submittedName>
        <fullName evidence="6">TetR family transcriptional regulator</fullName>
    </submittedName>
</protein>
<dbReference type="InterPro" id="IPR011075">
    <property type="entry name" value="TetR_C"/>
</dbReference>
<dbReference type="RefSeq" id="WP_127028175.1">
    <property type="nucleotide sequence ID" value="NZ_RYFG02000110.1"/>
</dbReference>
<dbReference type="Pfam" id="PF00440">
    <property type="entry name" value="TetR_N"/>
    <property type="match status" value="1"/>
</dbReference>
<dbReference type="InterPro" id="IPR009057">
    <property type="entry name" value="Homeodomain-like_sf"/>
</dbReference>
<evidence type="ECO:0000259" key="5">
    <source>
        <dbReference type="PROSITE" id="PS50977"/>
    </source>
</evidence>
<evidence type="ECO:0000256" key="4">
    <source>
        <dbReference type="PROSITE-ProRule" id="PRU00335"/>
    </source>
</evidence>
<dbReference type="PROSITE" id="PS50977">
    <property type="entry name" value="HTH_TETR_2"/>
    <property type="match status" value="1"/>
</dbReference>
<dbReference type="InterPro" id="IPR001647">
    <property type="entry name" value="HTH_TetR"/>
</dbReference>
<gene>
    <name evidence="6" type="ORF">EKO24_016050</name>
</gene>
<reference evidence="6 7" key="1">
    <citation type="journal article" date="2019" name="Antonie Van Leeuwenhoek">
        <title>Description of 'Ca. Methylobacter oryzae' KRF1, a novel species from the environmentally important Methylobacter clade 2.</title>
        <authorList>
            <person name="Khatri K."/>
            <person name="Mohite J.A."/>
            <person name="Pandit P.S."/>
            <person name="Bahulikar R."/>
            <person name="Rahalkar M.C."/>
        </authorList>
    </citation>
    <scope>NUCLEOTIDE SEQUENCE [LARGE SCALE GENOMIC DNA]</scope>
    <source>
        <strain evidence="6 7">KRF1</strain>
    </source>
</reference>